<accession>A0ABV6FVJ2</accession>
<comment type="caution">
    <text evidence="2">The sequence shown here is derived from an EMBL/GenBank/DDBJ whole genome shotgun (WGS) entry which is preliminary data.</text>
</comment>
<evidence type="ECO:0000313" key="3">
    <source>
        <dbReference type="Proteomes" id="UP001589797"/>
    </source>
</evidence>
<dbReference type="InterPro" id="IPR053830">
    <property type="entry name" value="DUF6922"/>
</dbReference>
<protein>
    <submittedName>
        <fullName evidence="2">DUF6922 domain-containing protein</fullName>
    </submittedName>
</protein>
<dbReference type="RefSeq" id="WP_382388414.1">
    <property type="nucleotide sequence ID" value="NZ_JBHLWI010000040.1"/>
</dbReference>
<feature type="domain" description="DUF6922" evidence="1">
    <location>
        <begin position="13"/>
        <end position="63"/>
    </location>
</feature>
<keyword evidence="3" id="KW-1185">Reference proteome</keyword>
<evidence type="ECO:0000259" key="1">
    <source>
        <dbReference type="Pfam" id="PF21956"/>
    </source>
</evidence>
<name>A0ABV6FVJ2_9BACT</name>
<sequence>MNNLNLNSKLSGFSSVLFWDVDRKSLDIIQSKKLIIERVLEYGLMEDWKLLRKIYGLDEIKNVAQNIRSIDDVTLSFLCHFFDLKKTDFRCYTRKQSIPSFWGF</sequence>
<dbReference type="Proteomes" id="UP001589797">
    <property type="component" value="Unassembled WGS sequence"/>
</dbReference>
<evidence type="ECO:0000313" key="2">
    <source>
        <dbReference type="EMBL" id="MFC0263905.1"/>
    </source>
</evidence>
<organism evidence="2 3">
    <name type="scientific">Fontibacter flavus</name>
    <dbReference type="NCBI Taxonomy" id="654838"/>
    <lineage>
        <taxon>Bacteria</taxon>
        <taxon>Pseudomonadati</taxon>
        <taxon>Bacteroidota</taxon>
        <taxon>Cytophagia</taxon>
        <taxon>Cytophagales</taxon>
        <taxon>Cyclobacteriaceae</taxon>
        <taxon>Fontibacter</taxon>
    </lineage>
</organism>
<reference evidence="2 3" key="1">
    <citation type="submission" date="2024-09" db="EMBL/GenBank/DDBJ databases">
        <authorList>
            <person name="Sun Q."/>
            <person name="Mori K."/>
        </authorList>
    </citation>
    <scope>NUCLEOTIDE SEQUENCE [LARGE SCALE GENOMIC DNA]</scope>
    <source>
        <strain evidence="2 3">CCM 7650</strain>
    </source>
</reference>
<proteinExistence type="predicted"/>
<dbReference type="Pfam" id="PF21956">
    <property type="entry name" value="DUF6922"/>
    <property type="match status" value="1"/>
</dbReference>
<gene>
    <name evidence="2" type="ORF">ACFFIP_14525</name>
</gene>
<dbReference type="EMBL" id="JBHLWI010000040">
    <property type="protein sequence ID" value="MFC0263905.1"/>
    <property type="molecule type" value="Genomic_DNA"/>
</dbReference>